<proteinExistence type="predicted"/>
<sequence length="79" mass="9678">MWEVGKYRIREVRKDGVSTFYPQRLMRGFWWTHHWYDFIGADDMPVGFKDDVPARIFLCMHKEEQDKKVTKVIYHNVEI</sequence>
<dbReference type="RefSeq" id="YP_009291535.1">
    <property type="nucleotide sequence ID" value="NC_031115.1"/>
</dbReference>
<organism evidence="1 2">
    <name type="scientific">Morganella phage vB_MmoP_MP2</name>
    <dbReference type="NCBI Taxonomy" id="1852627"/>
    <lineage>
        <taxon>Viruses</taxon>
        <taxon>Duplodnaviria</taxon>
        <taxon>Heunggongvirae</taxon>
        <taxon>Uroviricota</taxon>
        <taxon>Caudoviricetes</taxon>
        <taxon>Autographivirales</taxon>
        <taxon>Autotranscriptaviridae</taxon>
        <taxon>Studiervirinae</taxon>
        <taxon>Minipunavirus</taxon>
        <taxon>Minipunavirus MP2</taxon>
    </lineage>
</organism>
<dbReference type="OrthoDB" id="33560at10239"/>
<evidence type="ECO:0000313" key="2">
    <source>
        <dbReference type="Proteomes" id="UP000203821"/>
    </source>
</evidence>
<dbReference type="KEGG" id="vg:29068324"/>
<accession>A0A192YBZ2</accession>
<dbReference type="GeneID" id="29068324"/>
<dbReference type="Proteomes" id="UP000203821">
    <property type="component" value="Genome"/>
</dbReference>
<protein>
    <submittedName>
        <fullName evidence="1">Uncharacterized protein</fullName>
    </submittedName>
</protein>
<name>A0A192YBZ2_9CAUD</name>
<evidence type="ECO:0000313" key="1">
    <source>
        <dbReference type="EMBL" id="ANM46371.1"/>
    </source>
</evidence>
<dbReference type="EMBL" id="KX078568">
    <property type="protein sequence ID" value="ANM46371.1"/>
    <property type="molecule type" value="Genomic_DNA"/>
</dbReference>
<reference evidence="1 2" key="1">
    <citation type="submission" date="2016-04" db="EMBL/GenBank/DDBJ databases">
        <title>Comparative genomics of Morganella phages MP1 and MP2 define new clades among the T4 and T7-like Viruses.</title>
        <authorList>
            <person name="Pinto G."/>
            <person name="Oliveira A."/>
            <person name="Malgorzata L."/>
            <person name="Kropinski A."/>
            <person name="Azeredo J."/>
        </authorList>
    </citation>
    <scope>NUCLEOTIDE SEQUENCE [LARGE SCALE GENOMIC DNA]</scope>
</reference>
<gene>
    <name evidence="1" type="ORF">MP2_gp12</name>
</gene>
<keyword evidence="2" id="KW-1185">Reference proteome</keyword>